<evidence type="ECO:0000313" key="1">
    <source>
        <dbReference type="EMBL" id="KAK4774373.1"/>
    </source>
</evidence>
<dbReference type="AlphaFoldDB" id="A0AAN7KQR8"/>
<accession>A0AAN7KQR8</accession>
<keyword evidence="2" id="KW-1185">Reference proteome</keyword>
<protein>
    <submittedName>
        <fullName evidence="1">Uncharacterized protein</fullName>
    </submittedName>
</protein>
<proteinExistence type="predicted"/>
<comment type="caution">
    <text evidence="1">The sequence shown here is derived from an EMBL/GenBank/DDBJ whole genome shotgun (WGS) entry which is preliminary data.</text>
</comment>
<name>A0AAN7KQR8_TRANT</name>
<dbReference type="Proteomes" id="UP001346149">
    <property type="component" value="Unassembled WGS sequence"/>
</dbReference>
<gene>
    <name evidence="1" type="ORF">SAY86_009308</name>
</gene>
<organism evidence="1 2">
    <name type="scientific">Trapa natans</name>
    <name type="common">Water chestnut</name>
    <dbReference type="NCBI Taxonomy" id="22666"/>
    <lineage>
        <taxon>Eukaryota</taxon>
        <taxon>Viridiplantae</taxon>
        <taxon>Streptophyta</taxon>
        <taxon>Embryophyta</taxon>
        <taxon>Tracheophyta</taxon>
        <taxon>Spermatophyta</taxon>
        <taxon>Magnoliopsida</taxon>
        <taxon>eudicotyledons</taxon>
        <taxon>Gunneridae</taxon>
        <taxon>Pentapetalae</taxon>
        <taxon>rosids</taxon>
        <taxon>malvids</taxon>
        <taxon>Myrtales</taxon>
        <taxon>Lythraceae</taxon>
        <taxon>Trapa</taxon>
    </lineage>
</organism>
<reference evidence="1 2" key="1">
    <citation type="journal article" date="2023" name="Hortic Res">
        <title>Pangenome of water caltrop reveals structural variations and asymmetric subgenome divergence after allopolyploidization.</title>
        <authorList>
            <person name="Zhang X."/>
            <person name="Chen Y."/>
            <person name="Wang L."/>
            <person name="Yuan Y."/>
            <person name="Fang M."/>
            <person name="Shi L."/>
            <person name="Lu R."/>
            <person name="Comes H.P."/>
            <person name="Ma Y."/>
            <person name="Chen Y."/>
            <person name="Huang G."/>
            <person name="Zhou Y."/>
            <person name="Zheng Z."/>
            <person name="Qiu Y."/>
        </authorList>
    </citation>
    <scope>NUCLEOTIDE SEQUENCE [LARGE SCALE GENOMIC DNA]</scope>
    <source>
        <strain evidence="1">F231</strain>
    </source>
</reference>
<evidence type="ECO:0000313" key="2">
    <source>
        <dbReference type="Proteomes" id="UP001346149"/>
    </source>
</evidence>
<dbReference type="EMBL" id="JAXQNO010000019">
    <property type="protein sequence ID" value="KAK4774373.1"/>
    <property type="molecule type" value="Genomic_DNA"/>
</dbReference>
<sequence length="105" mass="11848">MAGGADDRDTGRLAGDHTILQRTAASERLAGEVGRPQHARSTELLLPFHHRFPEVFLVKVIEPPDRSMICQVPQDKRSYTIGFLPDIRSAYARIIVHQMQKESIK</sequence>